<evidence type="ECO:0000313" key="4">
    <source>
        <dbReference type="EMBL" id="SHE55721.1"/>
    </source>
</evidence>
<proteinExistence type="predicted"/>
<dbReference type="Pfam" id="PF00990">
    <property type="entry name" value="GGDEF"/>
    <property type="match status" value="1"/>
</dbReference>
<dbReference type="PROSITE" id="PS50887">
    <property type="entry name" value="GGDEF"/>
    <property type="match status" value="1"/>
</dbReference>
<dbReference type="InterPro" id="IPR000014">
    <property type="entry name" value="PAS"/>
</dbReference>
<feature type="domain" description="EAL" evidence="2">
    <location>
        <begin position="501"/>
        <end position="755"/>
    </location>
</feature>
<dbReference type="InterPro" id="IPR029787">
    <property type="entry name" value="Nucleotide_cyclase"/>
</dbReference>
<organism evidence="4 5">
    <name type="scientific">Ferrithrix thermotolerans DSM 19514</name>
    <dbReference type="NCBI Taxonomy" id="1121881"/>
    <lineage>
        <taxon>Bacteria</taxon>
        <taxon>Bacillati</taxon>
        <taxon>Actinomycetota</taxon>
        <taxon>Acidimicrobiia</taxon>
        <taxon>Acidimicrobiales</taxon>
        <taxon>Acidimicrobiaceae</taxon>
        <taxon>Ferrithrix</taxon>
    </lineage>
</organism>
<sequence>MSRLQSILRWSASLGIAAAIALGMAVSVVSLFDEVQSSQYTISCLANISRINADQLLLLYRVSETNKLDPSETVLLDKMRSQLFAEVTKIRQYSPSLVTPANLSLELSYERRIFRTADLFQRGAHAAASRRLATSLTTSFQLVQQKTQATARQQSVIASETSMVADLETLTMMAFAALMTTLLFRKFSRAKLLSELSAARERERSQARFASLVASSSDVIVVVNPELEILFVTPSWQRTLGWNPQVWIGRKIEEIVEPEDRLLFMAEVGSCTKDNDSTITTRWLHEDGSYRTIELIARNLISDPKVGAIVINARDVTERHELEMQLTRAALYDSLTGLPNRALFNERLASAIRQNAKNGSQTAILFIDLDEFKVVNDTLGHLSGDELLRCVAERLMKAVPESETVSRLGGDEFGVLLETAEHAKDAKAVALRVIEEIKGEYQLSNGVAHVSASVGHAYADAEIEVEELLKRADIAMYSAKRQDHYHFATYDDAMQQDILEKLTLRAELQRAVENGQLHLVYQPVVDLEEGRIRGVEALVRWNHPQRGVLSPTVFIPIAEDSGLIVEIGRFVQKTACKQLSLWNRIRGDKAMTMNVNLSVRELLEPSLVAQVRGVIEDSGIDPSQLTLEVTETHVMAQVDLVSERLHQLRDLGIKLAIDDFGTGYSSLSYLEHLPVDALKIDKSFTDHLLKEETPVTLKTILRLGQELNLKIVAEGIERSSQAESLLALGCVYGQGYHFARPLEAEAIDEMLRHDENGHPTRSMQETRFTRIPLWPSHFTKEGPI</sequence>
<dbReference type="InterPro" id="IPR035965">
    <property type="entry name" value="PAS-like_dom_sf"/>
</dbReference>
<dbReference type="Gene3D" id="3.30.450.20">
    <property type="entry name" value="PAS domain"/>
    <property type="match status" value="1"/>
</dbReference>
<dbReference type="InterPro" id="IPR043128">
    <property type="entry name" value="Rev_trsase/Diguanyl_cyclase"/>
</dbReference>
<dbReference type="NCBIfam" id="TIGR00229">
    <property type="entry name" value="sensory_box"/>
    <property type="match status" value="1"/>
</dbReference>
<dbReference type="InterPro" id="IPR001633">
    <property type="entry name" value="EAL_dom"/>
</dbReference>
<dbReference type="InterPro" id="IPR013656">
    <property type="entry name" value="PAS_4"/>
</dbReference>
<feature type="domain" description="PAS" evidence="1">
    <location>
        <begin position="205"/>
        <end position="261"/>
    </location>
</feature>
<evidence type="ECO:0000259" key="3">
    <source>
        <dbReference type="PROSITE" id="PS50887"/>
    </source>
</evidence>
<dbReference type="CDD" id="cd01948">
    <property type="entry name" value="EAL"/>
    <property type="match status" value="1"/>
</dbReference>
<dbReference type="PROSITE" id="PS50112">
    <property type="entry name" value="PAS"/>
    <property type="match status" value="1"/>
</dbReference>
<dbReference type="PROSITE" id="PS50883">
    <property type="entry name" value="EAL"/>
    <property type="match status" value="1"/>
</dbReference>
<dbReference type="Pfam" id="PF00563">
    <property type="entry name" value="EAL"/>
    <property type="match status" value="1"/>
</dbReference>
<dbReference type="CDD" id="cd01949">
    <property type="entry name" value="GGDEF"/>
    <property type="match status" value="1"/>
</dbReference>
<keyword evidence="5" id="KW-1185">Reference proteome</keyword>
<dbReference type="EMBL" id="FQUL01000010">
    <property type="protein sequence ID" value="SHE55721.1"/>
    <property type="molecule type" value="Genomic_DNA"/>
</dbReference>
<evidence type="ECO:0000313" key="5">
    <source>
        <dbReference type="Proteomes" id="UP000184295"/>
    </source>
</evidence>
<dbReference type="SMART" id="SM00052">
    <property type="entry name" value="EAL"/>
    <property type="match status" value="1"/>
</dbReference>
<dbReference type="RefSeq" id="WP_178138706.1">
    <property type="nucleotide sequence ID" value="NZ_FQUL01000010.1"/>
</dbReference>
<gene>
    <name evidence="4" type="ORF">SAMN02745225_00960</name>
</gene>
<dbReference type="SUPFAM" id="SSF55073">
    <property type="entry name" value="Nucleotide cyclase"/>
    <property type="match status" value="1"/>
</dbReference>
<dbReference type="STRING" id="1121881.SAMN02745225_00960"/>
<dbReference type="InterPro" id="IPR052155">
    <property type="entry name" value="Biofilm_reg_signaling"/>
</dbReference>
<dbReference type="Gene3D" id="3.20.20.450">
    <property type="entry name" value="EAL domain"/>
    <property type="match status" value="1"/>
</dbReference>
<evidence type="ECO:0000259" key="2">
    <source>
        <dbReference type="PROSITE" id="PS50883"/>
    </source>
</evidence>
<feature type="domain" description="GGDEF" evidence="3">
    <location>
        <begin position="360"/>
        <end position="492"/>
    </location>
</feature>
<dbReference type="Proteomes" id="UP000184295">
    <property type="component" value="Unassembled WGS sequence"/>
</dbReference>
<dbReference type="InterPro" id="IPR000160">
    <property type="entry name" value="GGDEF_dom"/>
</dbReference>
<dbReference type="CDD" id="cd00130">
    <property type="entry name" value="PAS"/>
    <property type="match status" value="1"/>
</dbReference>
<dbReference type="InterPro" id="IPR035919">
    <property type="entry name" value="EAL_sf"/>
</dbReference>
<evidence type="ECO:0000259" key="1">
    <source>
        <dbReference type="PROSITE" id="PS50112"/>
    </source>
</evidence>
<dbReference type="NCBIfam" id="TIGR00254">
    <property type="entry name" value="GGDEF"/>
    <property type="match status" value="1"/>
</dbReference>
<dbReference type="SMART" id="SM00267">
    <property type="entry name" value="GGDEF"/>
    <property type="match status" value="1"/>
</dbReference>
<dbReference type="PANTHER" id="PTHR44757:SF2">
    <property type="entry name" value="BIOFILM ARCHITECTURE MAINTENANCE PROTEIN MBAA"/>
    <property type="match status" value="1"/>
</dbReference>
<protein>
    <submittedName>
        <fullName evidence="4">PAS domain S-box-containing protein/diguanylate cyclase (GGDEF) domain-containing protein</fullName>
    </submittedName>
</protein>
<name>A0A1M4UG34_9ACTN</name>
<dbReference type="SUPFAM" id="SSF55785">
    <property type="entry name" value="PYP-like sensor domain (PAS domain)"/>
    <property type="match status" value="1"/>
</dbReference>
<dbReference type="Gene3D" id="3.30.70.270">
    <property type="match status" value="1"/>
</dbReference>
<dbReference type="PANTHER" id="PTHR44757">
    <property type="entry name" value="DIGUANYLATE CYCLASE DGCP"/>
    <property type="match status" value="1"/>
</dbReference>
<dbReference type="SUPFAM" id="SSF141868">
    <property type="entry name" value="EAL domain-like"/>
    <property type="match status" value="1"/>
</dbReference>
<dbReference type="AlphaFoldDB" id="A0A1M4UG34"/>
<dbReference type="SMART" id="SM00091">
    <property type="entry name" value="PAS"/>
    <property type="match status" value="1"/>
</dbReference>
<dbReference type="Pfam" id="PF08448">
    <property type="entry name" value="PAS_4"/>
    <property type="match status" value="1"/>
</dbReference>
<reference evidence="5" key="1">
    <citation type="submission" date="2016-11" db="EMBL/GenBank/DDBJ databases">
        <authorList>
            <person name="Varghese N."/>
            <person name="Submissions S."/>
        </authorList>
    </citation>
    <scope>NUCLEOTIDE SEQUENCE [LARGE SCALE GENOMIC DNA]</scope>
    <source>
        <strain evidence="5">DSM 19514</strain>
    </source>
</reference>
<accession>A0A1M4UG34</accession>